<organism evidence="1 2">
    <name type="scientific">Marinagarivorans cellulosilyticus</name>
    <dbReference type="NCBI Taxonomy" id="2721545"/>
    <lineage>
        <taxon>Bacteria</taxon>
        <taxon>Pseudomonadati</taxon>
        <taxon>Pseudomonadota</taxon>
        <taxon>Gammaproteobacteria</taxon>
        <taxon>Cellvibrionales</taxon>
        <taxon>Cellvibrionaceae</taxon>
        <taxon>Marinagarivorans</taxon>
    </lineage>
</organism>
<dbReference type="EMBL" id="AP023086">
    <property type="protein sequence ID" value="BCD99499.1"/>
    <property type="molecule type" value="Genomic_DNA"/>
</dbReference>
<proteinExistence type="predicted"/>
<dbReference type="RefSeq" id="WP_236984767.1">
    <property type="nucleotide sequence ID" value="NZ_AP023086.1"/>
</dbReference>
<dbReference type="KEGG" id="marq:MARGE09_P3701"/>
<accession>A0AAN2BLW0</accession>
<evidence type="ECO:0000313" key="1">
    <source>
        <dbReference type="EMBL" id="BCD99499.1"/>
    </source>
</evidence>
<sequence>MTDSKSSDYGEIFLDLCDSDLRRNVVGTLVAARKEEAAINQDQLNEIAAYLNRLEDALVRHHTGELKTANVLEHLLKCTGLDVSGLAFSMESMYAEDA</sequence>
<dbReference type="AlphaFoldDB" id="A0AAN2BLW0"/>
<name>A0AAN2BLW0_9GAMM</name>
<dbReference type="Proteomes" id="UP001320119">
    <property type="component" value="Chromosome"/>
</dbReference>
<evidence type="ECO:0000313" key="2">
    <source>
        <dbReference type="Proteomes" id="UP001320119"/>
    </source>
</evidence>
<keyword evidence="2" id="KW-1185">Reference proteome</keyword>
<protein>
    <submittedName>
        <fullName evidence="1">Uncharacterized protein</fullName>
    </submittedName>
</protein>
<reference evidence="1 2" key="1">
    <citation type="journal article" date="2022" name="IScience">
        <title>An ultrasensitive nanofiber-based assay for enzymatic hydrolysis and deep-sea microbial degradation of cellulose.</title>
        <authorList>
            <person name="Tsudome M."/>
            <person name="Tachioka M."/>
            <person name="Miyazaki M."/>
            <person name="Uchimura K."/>
            <person name="Tsuda M."/>
            <person name="Takaki Y."/>
            <person name="Deguchi S."/>
        </authorList>
    </citation>
    <scope>NUCLEOTIDE SEQUENCE [LARGE SCALE GENOMIC DNA]</scope>
    <source>
        <strain evidence="1 2">GE09</strain>
    </source>
</reference>
<gene>
    <name evidence="1" type="ORF">MARGE09_P3701</name>
</gene>